<organism evidence="16 17">
    <name type="scientific">Roseivivax sediminis</name>
    <dbReference type="NCBI Taxonomy" id="936889"/>
    <lineage>
        <taxon>Bacteria</taxon>
        <taxon>Pseudomonadati</taxon>
        <taxon>Pseudomonadota</taxon>
        <taxon>Alphaproteobacteria</taxon>
        <taxon>Rhodobacterales</taxon>
        <taxon>Roseobacteraceae</taxon>
        <taxon>Roseivivax</taxon>
    </lineage>
</organism>
<evidence type="ECO:0000256" key="7">
    <source>
        <dbReference type="ARBA" id="ARBA00023065"/>
    </source>
</evidence>
<keyword evidence="13" id="KW-1003">Cell membrane</keyword>
<dbReference type="Gene3D" id="6.10.250.1580">
    <property type="match status" value="1"/>
</dbReference>
<comment type="similarity">
    <text evidence="1 13 14">Belongs to the ATPase B chain family.</text>
</comment>
<keyword evidence="3 13" id="KW-0138">CF(0)</keyword>
<dbReference type="InterPro" id="IPR050059">
    <property type="entry name" value="ATP_synthase_B_chain"/>
</dbReference>
<evidence type="ECO:0000256" key="2">
    <source>
        <dbReference type="ARBA" id="ARBA00022448"/>
    </source>
</evidence>
<evidence type="ECO:0000256" key="14">
    <source>
        <dbReference type="RuleBase" id="RU003848"/>
    </source>
</evidence>
<keyword evidence="8 13" id="KW-0472">Membrane</keyword>
<dbReference type="PANTHER" id="PTHR33445:SF1">
    <property type="entry name" value="ATP SYNTHASE SUBUNIT B"/>
    <property type="match status" value="1"/>
</dbReference>
<keyword evidence="9 13" id="KW-0066">ATP synthesis</keyword>
<keyword evidence="17" id="KW-1185">Reference proteome</keyword>
<dbReference type="GO" id="GO:0046933">
    <property type="term" value="F:proton-transporting ATP synthase activity, rotational mechanism"/>
    <property type="evidence" value="ECO:0007669"/>
    <property type="project" value="UniProtKB-UniRule"/>
</dbReference>
<keyword evidence="2 13" id="KW-0813">Transport</keyword>
<evidence type="ECO:0000256" key="3">
    <source>
        <dbReference type="ARBA" id="ARBA00022547"/>
    </source>
</evidence>
<sequence>MATEPIDAEMAGACVGPNGSAIGMPQLCADWVGNQVVWLVLALVAIYFVLDRVALPRIQAILAERQGTITSDLAKAEELKAEADEAEKAYEKALADARVEAQKIADETRAEIRGQVEEAQAKADAEIAAKTAESEKQIAEIRASALSNVEVVAKDTAEALVAALGLSADKAALDAAVDKRIEG</sequence>
<keyword evidence="7 13" id="KW-0406">Ion transport</keyword>
<evidence type="ECO:0000256" key="9">
    <source>
        <dbReference type="ARBA" id="ARBA00023310"/>
    </source>
</evidence>
<keyword evidence="15" id="KW-0175">Coiled coil</keyword>
<evidence type="ECO:0000256" key="4">
    <source>
        <dbReference type="ARBA" id="ARBA00022692"/>
    </source>
</evidence>
<dbReference type="Proteomes" id="UP000325289">
    <property type="component" value="Unassembled WGS sequence"/>
</dbReference>
<keyword evidence="6 13" id="KW-1133">Transmembrane helix</keyword>
<accession>A0A1I1UQV6</accession>
<gene>
    <name evidence="13" type="primary">atpF</name>
    <name evidence="16" type="ORF">SAMN04515678_102472</name>
</gene>
<keyword evidence="5 13" id="KW-0375">Hydrogen ion transport</keyword>
<protein>
    <recommendedName>
        <fullName evidence="13">ATP synthase subunit b</fullName>
    </recommendedName>
    <alternativeName>
        <fullName evidence="13">ATP synthase F(0) sector subunit b</fullName>
    </alternativeName>
    <alternativeName>
        <fullName evidence="13">ATPase subunit I</fullName>
    </alternativeName>
    <alternativeName>
        <fullName evidence="13">F-type ATPase subunit b</fullName>
        <shortName evidence="13">F-ATPase subunit b</shortName>
    </alternativeName>
</protein>
<dbReference type="CDD" id="cd06503">
    <property type="entry name" value="ATP-synt_Fo_b"/>
    <property type="match status" value="1"/>
</dbReference>
<evidence type="ECO:0000256" key="5">
    <source>
        <dbReference type="ARBA" id="ARBA00022781"/>
    </source>
</evidence>
<evidence type="ECO:0000256" key="1">
    <source>
        <dbReference type="ARBA" id="ARBA00005513"/>
    </source>
</evidence>
<evidence type="ECO:0000256" key="12">
    <source>
        <dbReference type="ARBA" id="ARBA00037847"/>
    </source>
</evidence>
<comment type="function">
    <text evidence="10 13">F(1)F(0) ATP synthase produces ATP from ADP in the presence of a proton or sodium gradient. F-type ATPases consist of two structural domains, F(1) containing the extramembraneous catalytic core and F(0) containing the membrane proton channel, linked together by a central stalk and a peripheral stalk. During catalysis, ATP synthesis in the catalytic domain of F(1) is coupled via a rotary mechanism of the central stalk subunits to proton translocation.</text>
</comment>
<dbReference type="GO" id="GO:0005886">
    <property type="term" value="C:plasma membrane"/>
    <property type="evidence" value="ECO:0007669"/>
    <property type="project" value="UniProtKB-SubCell"/>
</dbReference>
<evidence type="ECO:0000256" key="8">
    <source>
        <dbReference type="ARBA" id="ARBA00023136"/>
    </source>
</evidence>
<dbReference type="PANTHER" id="PTHR33445">
    <property type="entry name" value="ATP SYNTHASE SUBUNIT B', CHLOROPLASTIC"/>
    <property type="match status" value="1"/>
</dbReference>
<dbReference type="AlphaFoldDB" id="A0A1I1UQV6"/>
<comment type="subcellular location">
    <subcellularLocation>
        <location evidence="13">Cell membrane</location>
        <topology evidence="13">Single-pass membrane protein</topology>
    </subcellularLocation>
    <subcellularLocation>
        <location evidence="12">Endomembrane system</location>
        <topology evidence="12">Single-pass membrane protein</topology>
    </subcellularLocation>
</comment>
<dbReference type="GO" id="GO:0046961">
    <property type="term" value="F:proton-transporting ATPase activity, rotational mechanism"/>
    <property type="evidence" value="ECO:0007669"/>
    <property type="project" value="TreeGrafter"/>
</dbReference>
<evidence type="ECO:0000256" key="15">
    <source>
        <dbReference type="SAM" id="Coils"/>
    </source>
</evidence>
<reference evidence="16 17" key="1">
    <citation type="submission" date="2016-10" db="EMBL/GenBank/DDBJ databases">
        <authorList>
            <person name="Varghese N."/>
            <person name="Submissions S."/>
        </authorList>
    </citation>
    <scope>NUCLEOTIDE SEQUENCE [LARGE SCALE GENOMIC DNA]</scope>
    <source>
        <strain evidence="17">YIM D21,KCTC 23444,ACCC 10710</strain>
    </source>
</reference>
<evidence type="ECO:0000313" key="17">
    <source>
        <dbReference type="Proteomes" id="UP000325289"/>
    </source>
</evidence>
<dbReference type="OrthoDB" id="9805716at2"/>
<proteinExistence type="inferred from homology"/>
<name>A0A1I1UQV6_9RHOB</name>
<dbReference type="Pfam" id="PF00430">
    <property type="entry name" value="ATP-synt_B"/>
    <property type="match status" value="1"/>
</dbReference>
<comment type="function">
    <text evidence="11">Component of the F(0) channel, it forms part of the peripheral stalk, linking F(1) to F(0). The b'-subunit is a diverged and duplicated form of b found in plants and photosynthetic bacteria.</text>
</comment>
<evidence type="ECO:0000256" key="6">
    <source>
        <dbReference type="ARBA" id="ARBA00022989"/>
    </source>
</evidence>
<evidence type="ECO:0000256" key="10">
    <source>
        <dbReference type="ARBA" id="ARBA00025198"/>
    </source>
</evidence>
<evidence type="ECO:0000313" key="16">
    <source>
        <dbReference type="EMBL" id="SFD73167.1"/>
    </source>
</evidence>
<evidence type="ECO:0000256" key="11">
    <source>
        <dbReference type="ARBA" id="ARBA00025614"/>
    </source>
</evidence>
<dbReference type="RefSeq" id="WP_149754833.1">
    <property type="nucleotide sequence ID" value="NZ_FOMS01000002.1"/>
</dbReference>
<evidence type="ECO:0000256" key="13">
    <source>
        <dbReference type="HAMAP-Rule" id="MF_01398"/>
    </source>
</evidence>
<dbReference type="InterPro" id="IPR002146">
    <property type="entry name" value="ATP_synth_b/b'su_bac/chlpt"/>
</dbReference>
<comment type="subunit">
    <text evidence="13">F-type ATPases have 2 components, F(1) - the catalytic core - and F(0) - the membrane proton channel. F(1) has five subunits: alpha(3), beta(3), gamma(1), delta(1), epsilon(1). F(0) has three main subunits: a(1), b(2) and c(10-14). The alpha and beta chains form an alternating ring which encloses part of the gamma chain. F(1) is attached to F(0) by a central stalk formed by the gamma and epsilon chains, while a peripheral stalk is formed by the delta and b chains.</text>
</comment>
<dbReference type="EMBL" id="FOMS01000002">
    <property type="protein sequence ID" value="SFD73167.1"/>
    <property type="molecule type" value="Genomic_DNA"/>
</dbReference>
<dbReference type="GO" id="GO:0045259">
    <property type="term" value="C:proton-transporting ATP synthase complex"/>
    <property type="evidence" value="ECO:0007669"/>
    <property type="project" value="UniProtKB-KW"/>
</dbReference>
<feature type="coiled-coil region" evidence="15">
    <location>
        <begin position="69"/>
        <end position="142"/>
    </location>
</feature>
<dbReference type="GO" id="GO:0012505">
    <property type="term" value="C:endomembrane system"/>
    <property type="evidence" value="ECO:0007669"/>
    <property type="project" value="UniProtKB-SubCell"/>
</dbReference>
<dbReference type="HAMAP" id="MF_01398">
    <property type="entry name" value="ATP_synth_b_bprime"/>
    <property type="match status" value="1"/>
</dbReference>
<keyword evidence="4 13" id="KW-0812">Transmembrane</keyword>
<dbReference type="NCBIfam" id="NF009988">
    <property type="entry name" value="PRK13454.1"/>
    <property type="match status" value="1"/>
</dbReference>
<feature type="transmembrane region" description="Helical" evidence="13">
    <location>
        <begin position="31"/>
        <end position="50"/>
    </location>
</feature>